<reference evidence="2" key="1">
    <citation type="submission" date="2019-08" db="EMBL/GenBank/DDBJ databases">
        <authorList>
            <person name="Kucharzyk K."/>
            <person name="Murdoch R.W."/>
            <person name="Higgins S."/>
            <person name="Loffler F."/>
        </authorList>
    </citation>
    <scope>NUCLEOTIDE SEQUENCE</scope>
</reference>
<feature type="transmembrane region" description="Helical" evidence="1">
    <location>
        <begin position="141"/>
        <end position="159"/>
    </location>
</feature>
<feature type="transmembrane region" description="Helical" evidence="1">
    <location>
        <begin position="192"/>
        <end position="208"/>
    </location>
</feature>
<dbReference type="AlphaFoldDB" id="A0A644SKM9"/>
<feature type="transmembrane region" description="Helical" evidence="1">
    <location>
        <begin position="400"/>
        <end position="420"/>
    </location>
</feature>
<organism evidence="2">
    <name type="scientific">bioreactor metagenome</name>
    <dbReference type="NCBI Taxonomy" id="1076179"/>
    <lineage>
        <taxon>unclassified sequences</taxon>
        <taxon>metagenomes</taxon>
        <taxon>ecological metagenomes</taxon>
    </lineage>
</organism>
<feature type="transmembrane region" description="Helical" evidence="1">
    <location>
        <begin position="6"/>
        <end position="21"/>
    </location>
</feature>
<name>A0A644SKM9_9ZZZZ</name>
<keyword evidence="1" id="KW-1133">Transmembrane helix</keyword>
<feature type="transmembrane region" description="Helical" evidence="1">
    <location>
        <begin position="345"/>
        <end position="365"/>
    </location>
</feature>
<accession>A0A644SKM9</accession>
<protein>
    <recommendedName>
        <fullName evidence="3">Oligosaccharide repeat unit polymerase</fullName>
    </recommendedName>
</protein>
<proteinExistence type="predicted"/>
<feature type="transmembrane region" description="Helical" evidence="1">
    <location>
        <begin position="26"/>
        <end position="44"/>
    </location>
</feature>
<keyword evidence="1" id="KW-0472">Membrane</keyword>
<feature type="transmembrane region" description="Helical" evidence="1">
    <location>
        <begin position="377"/>
        <end position="394"/>
    </location>
</feature>
<feature type="transmembrane region" description="Helical" evidence="1">
    <location>
        <begin position="171"/>
        <end position="186"/>
    </location>
</feature>
<evidence type="ECO:0000256" key="1">
    <source>
        <dbReference type="SAM" id="Phobius"/>
    </source>
</evidence>
<dbReference type="EMBL" id="VSSQ01000001">
    <property type="protein sequence ID" value="MPL54847.1"/>
    <property type="molecule type" value="Genomic_DNA"/>
</dbReference>
<keyword evidence="1" id="KW-0812">Transmembrane</keyword>
<evidence type="ECO:0000313" key="2">
    <source>
        <dbReference type="EMBL" id="MPL54847.1"/>
    </source>
</evidence>
<gene>
    <name evidence="2" type="ORF">SDC9_00313</name>
</gene>
<evidence type="ECO:0008006" key="3">
    <source>
        <dbReference type="Google" id="ProtNLM"/>
    </source>
</evidence>
<comment type="caution">
    <text evidence="2">The sequence shown here is derived from an EMBL/GenBank/DDBJ whole genome shotgun (WGS) entry which is preliminary data.</text>
</comment>
<feature type="transmembrane region" description="Helical" evidence="1">
    <location>
        <begin position="105"/>
        <end position="121"/>
    </location>
</feature>
<feature type="transmembrane region" description="Helical" evidence="1">
    <location>
        <begin position="215"/>
        <end position="233"/>
    </location>
</feature>
<sequence length="428" mass="50402">MQIFILVIFLLLSIFYFFKISRKGDFFTMFFLASILFYIFYPLLDLVNDAYQVEDNNFVIIYLYIFSTTLLISLFFNIFFPKNKRKMISISQLNIMAAQTTRKQFLSLVALVFGLILYFYIKDGFIFRIVTINYNSDINKYNIFLGAIIIPFLYAVQIIAYNKYIIERKKSYLFFVIVSLIYFLFFGRRELILSVIFLFYVFSSYHSFKLLKIKNIFSLLLIFIFIIVGINFYQNIRETIFMYSITKKIEINKPIIDLFFDFNASEKNISDRNSLLKMFNDVVININKSNVSNGRVLIENIKTSIPSIIYPDKISINEDAIIAETLNLKPTDFSASNATLFLMDFSYISIILYPIFIVFSWKFLATIVSFTRKNNNFLALISLVSIFYLIFNIEGSFSDVLTRIQICLAIYFVSWLWIIVNNKINKVL</sequence>
<feature type="transmembrane region" description="Helical" evidence="1">
    <location>
        <begin position="59"/>
        <end position="80"/>
    </location>
</feature>